<evidence type="ECO:0000256" key="1">
    <source>
        <dbReference type="ARBA" id="ARBA00001231"/>
    </source>
</evidence>
<reference evidence="7 8" key="1">
    <citation type="submission" date="2016-11" db="EMBL/GenBank/DDBJ databases">
        <title>Whole genomes of Flavobacteriaceae.</title>
        <authorList>
            <person name="Stine C."/>
            <person name="Li C."/>
            <person name="Tadesse D."/>
        </authorList>
    </citation>
    <scope>NUCLEOTIDE SEQUENCE [LARGE SCALE GENOMIC DNA]</scope>
    <source>
        <strain evidence="7 8">CCUG 59446</strain>
    </source>
</reference>
<dbReference type="InterPro" id="IPR036881">
    <property type="entry name" value="Glyco_hydro_3_C_sf"/>
</dbReference>
<protein>
    <recommendedName>
        <fullName evidence="3">beta-N-acetylhexosaminidase</fullName>
        <ecNumber evidence="3">3.2.1.52</ecNumber>
    </recommendedName>
</protein>
<dbReference type="InterPro" id="IPR017853">
    <property type="entry name" value="GH"/>
</dbReference>
<dbReference type="Gene3D" id="3.40.50.1700">
    <property type="entry name" value="Glycoside hydrolase family 3 C-terminal domain"/>
    <property type="match status" value="1"/>
</dbReference>
<dbReference type="PANTHER" id="PTHR30480:SF13">
    <property type="entry name" value="BETA-HEXOSAMINIDASE"/>
    <property type="match status" value="1"/>
</dbReference>
<gene>
    <name evidence="7" type="ORF">B0A75_12315</name>
</gene>
<evidence type="ECO:0000256" key="2">
    <source>
        <dbReference type="ARBA" id="ARBA00005336"/>
    </source>
</evidence>
<evidence type="ECO:0000256" key="3">
    <source>
        <dbReference type="ARBA" id="ARBA00012663"/>
    </source>
</evidence>
<organism evidence="7 8">
    <name type="scientific">Flavobacterium oncorhynchi</name>
    <dbReference type="NCBI Taxonomy" id="728056"/>
    <lineage>
        <taxon>Bacteria</taxon>
        <taxon>Pseudomonadati</taxon>
        <taxon>Bacteroidota</taxon>
        <taxon>Flavobacteriia</taxon>
        <taxon>Flavobacteriales</taxon>
        <taxon>Flavobacteriaceae</taxon>
        <taxon>Flavobacterium</taxon>
    </lineage>
</organism>
<dbReference type="RefSeq" id="WP_089054645.1">
    <property type="nucleotide sequence ID" value="NZ_MUHA01000017.1"/>
</dbReference>
<feature type="domain" description="Glycoside hydrolase family 3 N-terminal" evidence="6">
    <location>
        <begin position="8"/>
        <end position="340"/>
    </location>
</feature>
<dbReference type="GO" id="GO:0009254">
    <property type="term" value="P:peptidoglycan turnover"/>
    <property type="evidence" value="ECO:0007669"/>
    <property type="project" value="TreeGrafter"/>
</dbReference>
<sequence length="537" mass="59791">MKITTEALKQKIGQFFFPAVFINDTEENIQETERLIKEHNIGGLTFFHSRASAATNYESKKKVVFNDDSYEKIKVLIARYQKAASTPLLISIDAEWGLAMRIEKTPQYPYAITLGALPESKSNLVYEVGKQIGLDLKAAGIQYNLSPLADINNNPNNPVIGYRSFGENKEKVADFSIEYLKGMSEVGVLGCLKHFPGHGNTNVDSHLGLPVLKETLEELMENELYPFIKGIENNVDSIMIGHLAVPSLNDGKDTSATLSKAVIQDLLRDKLGYDGLVISDALNMHSVSKLYETKGHLEWEAFNAGNDVLCFAENVPEGIQEILKNASPERIEESFNRIIKAKEKAGILSGNTTASGELNFEKTAALNLEIAQNVITKIIDNSSTELAFASQKNNKLAKLSLYKNTENSFFKTLSTKLPSPEFAFENLEDSDSTTIKKELENFETIILSLFVPKAKPMNNFEIDNEVLKLLSDLLETKKCIVYVFGNPYVLPIIPNLKKASGLFQAYQDFEEFQKTAGIQFLENFITSGTLPVNIDIQ</sequence>
<evidence type="ECO:0000259" key="6">
    <source>
        <dbReference type="Pfam" id="PF00933"/>
    </source>
</evidence>
<comment type="catalytic activity">
    <reaction evidence="1">
        <text>Hydrolysis of terminal non-reducing N-acetyl-D-hexosamine residues in N-acetyl-beta-D-hexosaminides.</text>
        <dbReference type="EC" id="3.2.1.52"/>
    </reaction>
</comment>
<dbReference type="InterPro" id="IPR001764">
    <property type="entry name" value="Glyco_hydro_3_N"/>
</dbReference>
<name>A0A226HXP6_9FLAO</name>
<dbReference type="AlphaFoldDB" id="A0A226HXP6"/>
<dbReference type="InterPro" id="IPR019800">
    <property type="entry name" value="Glyco_hydro_3_AS"/>
</dbReference>
<keyword evidence="8" id="KW-1185">Reference proteome</keyword>
<dbReference type="EC" id="3.2.1.52" evidence="3"/>
<dbReference type="Gene3D" id="3.20.20.300">
    <property type="entry name" value="Glycoside hydrolase, family 3, N-terminal domain"/>
    <property type="match status" value="1"/>
</dbReference>
<accession>A0A226HXP6</accession>
<evidence type="ECO:0000256" key="4">
    <source>
        <dbReference type="ARBA" id="ARBA00022801"/>
    </source>
</evidence>
<evidence type="ECO:0000256" key="5">
    <source>
        <dbReference type="ARBA" id="ARBA00023295"/>
    </source>
</evidence>
<dbReference type="PROSITE" id="PS00775">
    <property type="entry name" value="GLYCOSYL_HYDROL_F3"/>
    <property type="match status" value="1"/>
</dbReference>
<keyword evidence="4 7" id="KW-0378">Hydrolase</keyword>
<proteinExistence type="inferred from homology"/>
<dbReference type="InterPro" id="IPR036962">
    <property type="entry name" value="Glyco_hydro_3_N_sf"/>
</dbReference>
<dbReference type="Pfam" id="PF00933">
    <property type="entry name" value="Glyco_hydro_3"/>
    <property type="match status" value="1"/>
</dbReference>
<comment type="similarity">
    <text evidence="2">Belongs to the glycosyl hydrolase 3 family.</text>
</comment>
<dbReference type="Proteomes" id="UP000198336">
    <property type="component" value="Unassembled WGS sequence"/>
</dbReference>
<keyword evidence="5" id="KW-0326">Glycosidase</keyword>
<dbReference type="GO" id="GO:0004563">
    <property type="term" value="F:beta-N-acetylhexosaminidase activity"/>
    <property type="evidence" value="ECO:0007669"/>
    <property type="project" value="UniProtKB-EC"/>
</dbReference>
<dbReference type="InterPro" id="IPR050226">
    <property type="entry name" value="NagZ_Beta-hexosaminidase"/>
</dbReference>
<evidence type="ECO:0000313" key="8">
    <source>
        <dbReference type="Proteomes" id="UP000198336"/>
    </source>
</evidence>
<evidence type="ECO:0000313" key="7">
    <source>
        <dbReference type="EMBL" id="OXA99097.1"/>
    </source>
</evidence>
<dbReference type="PANTHER" id="PTHR30480">
    <property type="entry name" value="BETA-HEXOSAMINIDASE-RELATED"/>
    <property type="match status" value="1"/>
</dbReference>
<dbReference type="SUPFAM" id="SSF51445">
    <property type="entry name" value="(Trans)glycosidases"/>
    <property type="match status" value="1"/>
</dbReference>
<comment type="caution">
    <text evidence="7">The sequence shown here is derived from an EMBL/GenBank/DDBJ whole genome shotgun (WGS) entry which is preliminary data.</text>
</comment>
<dbReference type="GO" id="GO:0005975">
    <property type="term" value="P:carbohydrate metabolic process"/>
    <property type="evidence" value="ECO:0007669"/>
    <property type="project" value="InterPro"/>
</dbReference>
<dbReference type="EMBL" id="MUHA01000017">
    <property type="protein sequence ID" value="OXA99097.1"/>
    <property type="molecule type" value="Genomic_DNA"/>
</dbReference>